<sequence>MKLHRDVSEHPTSGGLTELVDAQQDADIEKDTAADLQLITVLSALRNGYLPSNVQLYGWLDRVSSLSADDALSGETAAALAALKNLGDTLRRVLAEKNGDELLQDTVWMAWYETRSGSERAHLRATLPVAPPAGEGVTGGEHDRSFEDALARDVDAAARKAGDRDGELREAVGHIRTLGTILFTNPQLRAAISEITALAREYRRGEESRTEEGSGPPGVGVEPDTVQDGAAVAIGESATIESEDRDWRDLDDFHIPGEFGDPESGWGADGEVFFDAETTVTLDPRVTAFLYQLRDAIARMQEQEGYPAAMAWLLDTFAAYEYEVICRTHPELAPDYPYQPRMTPTRRILANLVTLAERFAAHRSLGPVQQSINKLYAYVLEDVVSRALSIEIDGFIRQVFLEKGYVSTDACVVRAAQLWDRLSAWLSNEVHAAQWNAAWAGMAHFLGIEAIAISRPKLASWFSDDPLTQELETRWTAVTDALLLDNRRLALKRSLWSELGRLAASAINWRGFVTLPRIELVTPGIELILENVHLSLANLFPSILDVQVYDRTRFSPFADLRASCAAANKTRLRVRGEQIQADMRDALISLRFAKLGFSDQGRADIALTRRGITFDIELEFDTHPDAKHIITATRIDFGIDELSLTAKGTRRDGLYAALLPSLGVPFLKWRMASKWKQKLARGIRYLNTELCELRDRLNVEKGRAGSRDMRASTRLLKVTAERLQEFRSVVAERKGRRKRAIRAYRRERGYGSSSNASDTSSSDESSDDEVGPGEPDVLRGFRISFALADAILPHITADPERSLLYRRERAEKAARRAHLDNGRSHTFQLHGMTTWSPVAHVQ</sequence>
<keyword evidence="4" id="KW-1185">Reference proteome</keyword>
<evidence type="ECO:0000259" key="2">
    <source>
        <dbReference type="Pfam" id="PF19343"/>
    </source>
</evidence>
<evidence type="ECO:0000313" key="3">
    <source>
        <dbReference type="EMBL" id="KLT45082.1"/>
    </source>
</evidence>
<dbReference type="Pfam" id="PF19343">
    <property type="entry name" value="HAM1_N"/>
    <property type="match status" value="2"/>
</dbReference>
<proteinExistence type="predicted"/>
<feature type="compositionally biased region" description="Basic and acidic residues" evidence="1">
    <location>
        <begin position="202"/>
        <end position="212"/>
    </location>
</feature>
<dbReference type="AlphaFoldDB" id="A0A0J0XVI3"/>
<accession>A0A0J0XVI3</accession>
<feature type="domain" description="HAM1-like N-terminal" evidence="2">
    <location>
        <begin position="21"/>
        <end position="111"/>
    </location>
</feature>
<dbReference type="OrthoDB" id="5407957at2759"/>
<protein>
    <recommendedName>
        <fullName evidence="2">HAM1-like N-terminal domain-containing protein</fullName>
    </recommendedName>
</protein>
<dbReference type="PANTHER" id="PTHR31138:SF1">
    <property type="entry name" value="PDZ DOMAIN-CONTAINING PROTEIN"/>
    <property type="match status" value="1"/>
</dbReference>
<feature type="compositionally biased region" description="Low complexity" evidence="1">
    <location>
        <begin position="750"/>
        <end position="763"/>
    </location>
</feature>
<dbReference type="EMBL" id="KQ087183">
    <property type="protein sequence ID" value="KLT45082.1"/>
    <property type="molecule type" value="Genomic_DNA"/>
</dbReference>
<dbReference type="STRING" id="879819.A0A0J0XVI3"/>
<feature type="region of interest" description="Disordered" evidence="1">
    <location>
        <begin position="202"/>
        <end position="225"/>
    </location>
</feature>
<dbReference type="Proteomes" id="UP000053611">
    <property type="component" value="Unassembled WGS sequence"/>
</dbReference>
<name>A0A0J0XVI3_9TREE</name>
<feature type="domain" description="HAM1-like N-terminal" evidence="2">
    <location>
        <begin position="287"/>
        <end position="620"/>
    </location>
</feature>
<dbReference type="InterPro" id="IPR045967">
    <property type="entry name" value="HAM1-like_N"/>
</dbReference>
<gene>
    <name evidence="3" type="ORF">CC85DRAFT_325993</name>
</gene>
<evidence type="ECO:0000313" key="4">
    <source>
        <dbReference type="Proteomes" id="UP000053611"/>
    </source>
</evidence>
<organism evidence="3 4">
    <name type="scientific">Cutaneotrichosporon oleaginosum</name>
    <dbReference type="NCBI Taxonomy" id="879819"/>
    <lineage>
        <taxon>Eukaryota</taxon>
        <taxon>Fungi</taxon>
        <taxon>Dikarya</taxon>
        <taxon>Basidiomycota</taxon>
        <taxon>Agaricomycotina</taxon>
        <taxon>Tremellomycetes</taxon>
        <taxon>Trichosporonales</taxon>
        <taxon>Trichosporonaceae</taxon>
        <taxon>Cutaneotrichosporon</taxon>
    </lineage>
</organism>
<reference evidence="3 4" key="1">
    <citation type="submission" date="2015-03" db="EMBL/GenBank/DDBJ databases">
        <title>Genomics and transcriptomics of the oil-accumulating basidiomycete yeast T. oleaginosus allow insights into substrate utilization and the diverse evolutionary trajectories of mating systems in fungi.</title>
        <authorList>
            <consortium name="DOE Joint Genome Institute"/>
            <person name="Kourist R."/>
            <person name="Kracht O."/>
            <person name="Bracharz F."/>
            <person name="Lipzen A."/>
            <person name="Nolan M."/>
            <person name="Ohm R."/>
            <person name="Grigoriev I."/>
            <person name="Sun S."/>
            <person name="Heitman J."/>
            <person name="Bruck T."/>
            <person name="Nowrousian M."/>
        </authorList>
    </citation>
    <scope>NUCLEOTIDE SEQUENCE [LARGE SCALE GENOMIC DNA]</scope>
    <source>
        <strain evidence="3 4">IBC0246</strain>
    </source>
</reference>
<feature type="region of interest" description="Disordered" evidence="1">
    <location>
        <begin position="742"/>
        <end position="773"/>
    </location>
</feature>
<evidence type="ECO:0000256" key="1">
    <source>
        <dbReference type="SAM" id="MobiDB-lite"/>
    </source>
</evidence>
<dbReference type="PANTHER" id="PTHR31138">
    <property type="entry name" value="CHROMOSOME 19, WHOLE GENOME SHOTGUN SEQUENCE"/>
    <property type="match status" value="1"/>
</dbReference>